<proteinExistence type="inferred from homology"/>
<dbReference type="AlphaFoldDB" id="A0A2S5RDZ4"/>
<dbReference type="GO" id="GO:0009396">
    <property type="term" value="P:folic acid-containing compound biosynthetic process"/>
    <property type="evidence" value="ECO:0007669"/>
    <property type="project" value="TreeGrafter"/>
</dbReference>
<dbReference type="EMBL" id="PHNE01000002">
    <property type="protein sequence ID" value="PPE05432.1"/>
    <property type="molecule type" value="Genomic_DNA"/>
</dbReference>
<keyword evidence="4" id="KW-1185">Reference proteome</keyword>
<dbReference type="GO" id="GO:0030272">
    <property type="term" value="F:5-formyltetrahydrofolate cyclo-ligase activity"/>
    <property type="evidence" value="ECO:0007669"/>
    <property type="project" value="UniProtKB-EC"/>
</dbReference>
<dbReference type="PIRSF" id="PIRSF006806">
    <property type="entry name" value="FTHF_cligase"/>
    <property type="match status" value="1"/>
</dbReference>
<dbReference type="EC" id="6.3.3.2" evidence="2"/>
<dbReference type="InterPro" id="IPR024185">
    <property type="entry name" value="FTHF_cligase-like_sf"/>
</dbReference>
<reference evidence="3 4" key="1">
    <citation type="submission" date="2017-11" db="EMBL/GenBank/DDBJ databases">
        <title>Genome sequence of Entomoplasma lucivorax PIPN-2 (ATCC 49196).</title>
        <authorList>
            <person name="Lo W.-S."/>
            <person name="Gasparich G.E."/>
            <person name="Kuo C.-H."/>
        </authorList>
    </citation>
    <scope>NUCLEOTIDE SEQUENCE [LARGE SCALE GENOMIC DNA]</scope>
    <source>
        <strain evidence="3 4">PIPN-2</strain>
    </source>
</reference>
<organism evidence="3 4">
    <name type="scientific">Williamsoniiplasma lucivorax</name>
    <dbReference type="NCBI Taxonomy" id="209274"/>
    <lineage>
        <taxon>Bacteria</taxon>
        <taxon>Bacillati</taxon>
        <taxon>Mycoplasmatota</taxon>
        <taxon>Mollicutes</taxon>
        <taxon>Entomoplasmatales</taxon>
        <taxon>Williamsoniiplasma</taxon>
    </lineage>
</organism>
<name>A0A2S5RDZ4_9MOLU</name>
<accession>A0A2S5RDZ4</accession>
<gene>
    <name evidence="3" type="ORF">ELUCI_v1c05240</name>
</gene>
<evidence type="ECO:0000313" key="4">
    <source>
        <dbReference type="Proteomes" id="UP000237865"/>
    </source>
</evidence>
<dbReference type="InterPro" id="IPR002698">
    <property type="entry name" value="FTHF_cligase"/>
</dbReference>
<keyword evidence="1 2" id="KW-0547">Nucleotide-binding</keyword>
<dbReference type="GO" id="GO:0035999">
    <property type="term" value="P:tetrahydrofolate interconversion"/>
    <property type="evidence" value="ECO:0007669"/>
    <property type="project" value="TreeGrafter"/>
</dbReference>
<dbReference type="Pfam" id="PF01812">
    <property type="entry name" value="5-FTHF_cyc-lig"/>
    <property type="match status" value="1"/>
</dbReference>
<comment type="caution">
    <text evidence="3">The sequence shown here is derived from an EMBL/GenBank/DDBJ whole genome shotgun (WGS) entry which is preliminary data.</text>
</comment>
<dbReference type="RefSeq" id="WP_051437266.1">
    <property type="nucleotide sequence ID" value="NZ_PHNE01000002.1"/>
</dbReference>
<comment type="catalytic activity">
    <reaction evidence="2">
        <text>(6S)-5-formyl-5,6,7,8-tetrahydrofolate + ATP = (6R)-5,10-methenyltetrahydrofolate + ADP + phosphate</text>
        <dbReference type="Rhea" id="RHEA:10488"/>
        <dbReference type="ChEBI" id="CHEBI:30616"/>
        <dbReference type="ChEBI" id="CHEBI:43474"/>
        <dbReference type="ChEBI" id="CHEBI:57455"/>
        <dbReference type="ChEBI" id="CHEBI:57457"/>
        <dbReference type="ChEBI" id="CHEBI:456216"/>
        <dbReference type="EC" id="6.3.3.2"/>
    </reaction>
</comment>
<dbReference type="InterPro" id="IPR037171">
    <property type="entry name" value="NagB/RpiA_transferase-like"/>
</dbReference>
<dbReference type="GO" id="GO:0046872">
    <property type="term" value="F:metal ion binding"/>
    <property type="evidence" value="ECO:0007669"/>
    <property type="project" value="UniProtKB-KW"/>
</dbReference>
<dbReference type="Proteomes" id="UP000237865">
    <property type="component" value="Unassembled WGS sequence"/>
</dbReference>
<keyword evidence="2" id="KW-0460">Magnesium</keyword>
<comment type="similarity">
    <text evidence="2">Belongs to the 5-formyltetrahydrofolate cyclo-ligase family.</text>
</comment>
<feature type="binding site" evidence="1">
    <location>
        <begin position="137"/>
        <end position="145"/>
    </location>
    <ligand>
        <name>ATP</name>
        <dbReference type="ChEBI" id="CHEBI:30616"/>
    </ligand>
</feature>
<dbReference type="SUPFAM" id="SSF100950">
    <property type="entry name" value="NagB/RpiA/CoA transferase-like"/>
    <property type="match status" value="1"/>
</dbReference>
<dbReference type="PANTHER" id="PTHR23407:SF11">
    <property type="entry name" value="CHROMOSOME UNDETERMINED SCAFFOLD_24, WHOLE GENOME SHOTGUN SEQUENCE"/>
    <property type="match status" value="1"/>
</dbReference>
<comment type="cofactor">
    <cofactor evidence="2">
        <name>Mg(2+)</name>
        <dbReference type="ChEBI" id="CHEBI:18420"/>
    </cofactor>
</comment>
<evidence type="ECO:0000256" key="1">
    <source>
        <dbReference type="PIRSR" id="PIRSR006806-1"/>
    </source>
</evidence>
<keyword evidence="1 2" id="KW-0067">ATP-binding</keyword>
<evidence type="ECO:0000256" key="2">
    <source>
        <dbReference type="RuleBase" id="RU361279"/>
    </source>
</evidence>
<dbReference type="STRING" id="1399797.GCA_000518285_00294"/>
<feature type="binding site" evidence="1">
    <location>
        <begin position="5"/>
        <end position="9"/>
    </location>
    <ligand>
        <name>ATP</name>
        <dbReference type="ChEBI" id="CHEBI:30616"/>
    </ligand>
</feature>
<feature type="binding site" evidence="1">
    <location>
        <position position="56"/>
    </location>
    <ligand>
        <name>substrate</name>
    </ligand>
</feature>
<dbReference type="PANTHER" id="PTHR23407">
    <property type="entry name" value="ATPASE INHIBITOR/5-FORMYLTETRAHYDROFOLATE CYCLO-LIGASE"/>
    <property type="match status" value="1"/>
</dbReference>
<feature type="binding site" evidence="1">
    <location>
        <position position="51"/>
    </location>
    <ligand>
        <name>substrate</name>
    </ligand>
</feature>
<dbReference type="Gene3D" id="3.40.50.10420">
    <property type="entry name" value="NagB/RpiA/CoA transferase-like"/>
    <property type="match status" value="1"/>
</dbReference>
<keyword evidence="3" id="KW-0436">Ligase</keyword>
<sequence length="217" mass="25655">MKNNKTQLRESYLQIRNMLSDDFVDFANKNLTRKVIWFIKKYHLKKIGIYLGAKKEVDTKEIVKFCLTNEIEVYVPKAQIKTNKMQFKQIKNLSSDIVKNDKWDILEPLDDKADLKNVNDLEALFMPLVVFDKNLNRIGMGGGYYDRWIKDNAFNNYKIGISQSSQFTNKIIDADETDIKLNFVITEKQVHIPFEDQEELQNDLEVTYWRLNEDELD</sequence>
<dbReference type="NCBIfam" id="TIGR02727">
    <property type="entry name" value="MTHFS_bact"/>
    <property type="match status" value="1"/>
</dbReference>
<evidence type="ECO:0000313" key="3">
    <source>
        <dbReference type="EMBL" id="PPE05432.1"/>
    </source>
</evidence>
<dbReference type="GO" id="GO:0005524">
    <property type="term" value="F:ATP binding"/>
    <property type="evidence" value="ECO:0007669"/>
    <property type="project" value="UniProtKB-KW"/>
</dbReference>
<keyword evidence="2" id="KW-0479">Metal-binding</keyword>
<protein>
    <recommendedName>
        <fullName evidence="2">5-formyltetrahydrofolate cyclo-ligase</fullName>
        <ecNumber evidence="2">6.3.3.2</ecNumber>
    </recommendedName>
</protein>